<keyword evidence="3" id="KW-1185">Reference proteome</keyword>
<dbReference type="Gene3D" id="1.10.260.40">
    <property type="entry name" value="lambda repressor-like DNA-binding domains"/>
    <property type="match status" value="1"/>
</dbReference>
<feature type="domain" description="HTH cro/C1-type" evidence="1">
    <location>
        <begin position="9"/>
        <end position="64"/>
    </location>
</feature>
<organism evidence="2 3">
    <name type="scientific">Micrococcus lylae</name>
    <dbReference type="NCBI Taxonomy" id="1273"/>
    <lineage>
        <taxon>Bacteria</taxon>
        <taxon>Bacillati</taxon>
        <taxon>Actinomycetota</taxon>
        <taxon>Actinomycetes</taxon>
        <taxon>Micrococcales</taxon>
        <taxon>Micrococcaceae</taxon>
        <taxon>Micrococcus</taxon>
    </lineage>
</organism>
<evidence type="ECO:0000313" key="3">
    <source>
        <dbReference type="Proteomes" id="UP000297477"/>
    </source>
</evidence>
<dbReference type="InterPro" id="IPR001387">
    <property type="entry name" value="Cro/C1-type_HTH"/>
</dbReference>
<dbReference type="RefSeq" id="WP_067191829.1">
    <property type="nucleotide sequence ID" value="NZ_SPKT01000046.1"/>
</dbReference>
<accession>A0ABY2JZL6</accession>
<gene>
    <name evidence="2" type="ORF">E4A49_11740</name>
</gene>
<dbReference type="PROSITE" id="PS50943">
    <property type="entry name" value="HTH_CROC1"/>
    <property type="match status" value="1"/>
</dbReference>
<protein>
    <submittedName>
        <fullName evidence="2">XRE family transcriptional regulator</fullName>
    </submittedName>
</protein>
<evidence type="ECO:0000313" key="2">
    <source>
        <dbReference type="EMBL" id="TFH97823.1"/>
    </source>
</evidence>
<sequence>MRVRDHELLARYMADRDMSQARLGRYAECSRQFIHQLTSGAKNTCTPAVAKRIEEALGVLEGTLFMPGDSSETRMDSTVRRAA</sequence>
<proteinExistence type="predicted"/>
<evidence type="ECO:0000259" key="1">
    <source>
        <dbReference type="PROSITE" id="PS50943"/>
    </source>
</evidence>
<dbReference type="InterPro" id="IPR010982">
    <property type="entry name" value="Lambda_DNA-bd_dom_sf"/>
</dbReference>
<dbReference type="Pfam" id="PF13443">
    <property type="entry name" value="HTH_26"/>
    <property type="match status" value="1"/>
</dbReference>
<dbReference type="SUPFAM" id="SSF47413">
    <property type="entry name" value="lambda repressor-like DNA-binding domains"/>
    <property type="match status" value="1"/>
</dbReference>
<dbReference type="Proteomes" id="UP000297477">
    <property type="component" value="Unassembled WGS sequence"/>
</dbReference>
<name>A0ABY2JZL6_9MICC</name>
<comment type="caution">
    <text evidence="2">The sequence shown here is derived from an EMBL/GenBank/DDBJ whole genome shotgun (WGS) entry which is preliminary data.</text>
</comment>
<dbReference type="EMBL" id="SPKT01000046">
    <property type="protein sequence ID" value="TFH97823.1"/>
    <property type="molecule type" value="Genomic_DNA"/>
</dbReference>
<dbReference type="SMART" id="SM00530">
    <property type="entry name" value="HTH_XRE"/>
    <property type="match status" value="1"/>
</dbReference>
<reference evidence="2 3" key="1">
    <citation type="submission" date="2019-03" db="EMBL/GenBank/DDBJ databases">
        <title>Reclassification of Micrococcus aloeverae and Micrococcus yunnanensis as later heterotypic synonyms of Micrococcus luteus.</title>
        <authorList>
            <person name="Huang C.-H."/>
        </authorList>
    </citation>
    <scope>NUCLEOTIDE SEQUENCE [LARGE SCALE GENOMIC DNA]</scope>
    <source>
        <strain evidence="2 3">BCRC 12151</strain>
    </source>
</reference>